<evidence type="ECO:0000313" key="6">
    <source>
        <dbReference type="EMBL" id="KAJ5068913.1"/>
    </source>
</evidence>
<keyword evidence="3" id="KW-0460">Magnesium</keyword>
<proteinExistence type="predicted"/>
<dbReference type="PANTHER" id="PTHR32308:SF1">
    <property type="entry name" value="HPCH_HPAI ALDOLASE_CITRATE LYASE DOMAIN-CONTAINING PROTEIN"/>
    <property type="match status" value="1"/>
</dbReference>
<dbReference type="Proteomes" id="UP001149090">
    <property type="component" value="Unassembled WGS sequence"/>
</dbReference>
<dbReference type="InterPro" id="IPR029069">
    <property type="entry name" value="HotDog_dom_sf"/>
</dbReference>
<reference evidence="6" key="1">
    <citation type="submission" date="2022-10" db="EMBL/GenBank/DDBJ databases">
        <title>Novel sulphate-reducing endosymbionts in the free-living metamonad Anaeramoeba.</title>
        <authorList>
            <person name="Jerlstrom-Hultqvist J."/>
            <person name="Cepicka I."/>
            <person name="Gallot-Lavallee L."/>
            <person name="Salas-Leiva D."/>
            <person name="Curtis B.A."/>
            <person name="Zahonova K."/>
            <person name="Pipaliya S."/>
            <person name="Dacks J."/>
            <person name="Roger A.J."/>
        </authorList>
    </citation>
    <scope>NUCLEOTIDE SEQUENCE</scope>
    <source>
        <strain evidence="6">BMAN</strain>
    </source>
</reference>
<dbReference type="SUPFAM" id="SSF54637">
    <property type="entry name" value="Thioesterase/thiol ester dehydrase-isomerase"/>
    <property type="match status" value="1"/>
</dbReference>
<dbReference type="Pfam" id="PF13452">
    <property type="entry name" value="FAS1_DH_region"/>
    <property type="match status" value="1"/>
</dbReference>
<evidence type="ECO:0000256" key="3">
    <source>
        <dbReference type="ARBA" id="ARBA00022842"/>
    </source>
</evidence>
<sequence>MMQKIIKKFGQNGIRNFATYPGLLRSMLFVPPSKIELALSSPADSFIVDLEDSVPKQEKESRRNFWAKALREDILKGRPTFVRCNAISAGFEQAKKDIQELGVKSVTGIMVPMLETADELHEYEKIMRGCENRDLFLFGLVETPKGVMNAYKIATGSERLVAMCLGHLDYITVAHCANTVPGLQYPKNVIIHAARSRDLLPIESVTTGYKNHEHFEADARLSREMGFAGKAVLTADQVYITNSIFSPSPKEIAWSRRLLGFEKEGTFSDKGRMWGPPFMLMAKYHLEQHEAAKKMEEKQIEKPVDSLKCVFYEYGLKPQKIEPNLKLQSSYSLTVTDSWLSTWQSSYFDVSPIYISEIEAKKLGFKNILLPPSLLSTLSIAMVVLQYSADHALLLGFRNGKYLRPAYPGDTFTTDMKIEGYRNLSGQKGCVIYTQHILKNQHGEPVFSLQKQTLFDYSVQSSQEIPEFVEKEFNNEDSLLKKHLIENVKPKEDELLSAELEQGIVVVHPTSKSIEFAENQQLCTLLKVNNSHIANKMKFLPTELLVAGPYSTAAALAISSIDFGEVLMQDFIYSSNISKMNPGAMLSAISYIVDIKAIKENPNLEEVTVLTLGLSNFDVENLRMWPVPKSLFANPFVQKTPVQYELICRTDCPYFLHKIVNQTLRKIIRRKPHKS</sequence>
<dbReference type="CDD" id="cd03441">
    <property type="entry name" value="R_hydratase_like"/>
    <property type="match status" value="1"/>
</dbReference>
<evidence type="ECO:0000259" key="4">
    <source>
        <dbReference type="Pfam" id="PF03328"/>
    </source>
</evidence>
<dbReference type="InterPro" id="IPR005000">
    <property type="entry name" value="Aldolase/citrate-lyase_domain"/>
</dbReference>
<accession>A0A9Q0LA27</accession>
<gene>
    <name evidence="6" type="ORF">M0811_12085</name>
</gene>
<keyword evidence="6" id="KW-0456">Lyase</keyword>
<keyword evidence="2" id="KW-0479">Metal-binding</keyword>
<comment type="cofactor">
    <cofactor evidence="1">
        <name>Mg(2+)</name>
        <dbReference type="ChEBI" id="CHEBI:18420"/>
    </cofactor>
</comment>
<dbReference type="Pfam" id="PF03328">
    <property type="entry name" value="HpcH_HpaI"/>
    <property type="match status" value="1"/>
</dbReference>
<evidence type="ECO:0000313" key="7">
    <source>
        <dbReference type="Proteomes" id="UP001149090"/>
    </source>
</evidence>
<evidence type="ECO:0000256" key="1">
    <source>
        <dbReference type="ARBA" id="ARBA00001946"/>
    </source>
</evidence>
<dbReference type="Gene3D" id="3.20.20.60">
    <property type="entry name" value="Phosphoenolpyruvate-binding domains"/>
    <property type="match status" value="1"/>
</dbReference>
<feature type="domain" description="FAS1-like dehydratase" evidence="5">
    <location>
        <begin position="332"/>
        <end position="447"/>
    </location>
</feature>
<dbReference type="PANTHER" id="PTHR32308">
    <property type="entry name" value="LYASE BETA SUBUNIT, PUTATIVE (AFU_ORTHOLOGUE AFUA_4G13030)-RELATED"/>
    <property type="match status" value="1"/>
</dbReference>
<dbReference type="SUPFAM" id="SSF51621">
    <property type="entry name" value="Phosphoenolpyruvate/pyruvate domain"/>
    <property type="match status" value="1"/>
</dbReference>
<dbReference type="InterPro" id="IPR040442">
    <property type="entry name" value="Pyrv_kinase-like_dom_sf"/>
</dbReference>
<evidence type="ECO:0000259" key="5">
    <source>
        <dbReference type="Pfam" id="PF13452"/>
    </source>
</evidence>
<dbReference type="OrthoDB" id="9999587at2759"/>
<dbReference type="GO" id="GO:0000287">
    <property type="term" value="F:magnesium ion binding"/>
    <property type="evidence" value="ECO:0007669"/>
    <property type="project" value="TreeGrafter"/>
</dbReference>
<dbReference type="GO" id="GO:0006107">
    <property type="term" value="P:oxaloacetate metabolic process"/>
    <property type="evidence" value="ECO:0007669"/>
    <property type="project" value="TreeGrafter"/>
</dbReference>
<evidence type="ECO:0000256" key="2">
    <source>
        <dbReference type="ARBA" id="ARBA00022723"/>
    </source>
</evidence>
<dbReference type="AlphaFoldDB" id="A0A9Q0LA27"/>
<protein>
    <submittedName>
        <fullName evidence="6">Lyase beta subunit</fullName>
    </submittedName>
</protein>
<dbReference type="GO" id="GO:0016829">
    <property type="term" value="F:lyase activity"/>
    <property type="evidence" value="ECO:0007669"/>
    <property type="project" value="UniProtKB-KW"/>
</dbReference>
<dbReference type="Gene3D" id="3.10.129.10">
    <property type="entry name" value="Hotdog Thioesterase"/>
    <property type="match status" value="1"/>
</dbReference>
<dbReference type="EMBL" id="JAPDFW010000111">
    <property type="protein sequence ID" value="KAJ5068913.1"/>
    <property type="molecule type" value="Genomic_DNA"/>
</dbReference>
<name>A0A9Q0LA27_ANAIG</name>
<dbReference type="InterPro" id="IPR015813">
    <property type="entry name" value="Pyrv/PenolPyrv_kinase-like_dom"/>
</dbReference>
<feature type="domain" description="HpcH/HpaI aldolase/citrate lyase" evidence="4">
    <location>
        <begin position="25"/>
        <end position="233"/>
    </location>
</feature>
<keyword evidence="7" id="KW-1185">Reference proteome</keyword>
<dbReference type="InterPro" id="IPR039569">
    <property type="entry name" value="FAS1-like_DH_region"/>
</dbReference>
<comment type="caution">
    <text evidence="6">The sequence shown here is derived from an EMBL/GenBank/DDBJ whole genome shotgun (WGS) entry which is preliminary data.</text>
</comment>
<organism evidence="6 7">
    <name type="scientific">Anaeramoeba ignava</name>
    <name type="common">Anaerobic marine amoeba</name>
    <dbReference type="NCBI Taxonomy" id="1746090"/>
    <lineage>
        <taxon>Eukaryota</taxon>
        <taxon>Metamonada</taxon>
        <taxon>Anaeramoebidae</taxon>
        <taxon>Anaeramoeba</taxon>
    </lineage>
</organism>
<dbReference type="OMA" id="AKKTMYP"/>